<dbReference type="GO" id="GO:0004518">
    <property type="term" value="F:nuclease activity"/>
    <property type="evidence" value="ECO:0007669"/>
    <property type="project" value="InterPro"/>
</dbReference>
<dbReference type="SUPFAM" id="SSF103256">
    <property type="entry name" value="Hypothetical protein TM0160"/>
    <property type="match status" value="1"/>
</dbReference>
<dbReference type="EMBL" id="CP029289">
    <property type="protein sequence ID" value="AWR94506.1"/>
    <property type="molecule type" value="Genomic_DNA"/>
</dbReference>
<dbReference type="KEGG" id="abri:DFR85_07770"/>
<keyword evidence="3" id="KW-1185">Reference proteome</keyword>
<protein>
    <recommendedName>
        <fullName evidence="1">BFN domain-containing protein</fullName>
    </recommendedName>
</protein>
<dbReference type="PROSITE" id="PS51658">
    <property type="entry name" value="BFN"/>
    <property type="match status" value="1"/>
</dbReference>
<accession>A0A2U9IEW4</accession>
<dbReference type="InterPro" id="IPR036104">
    <property type="entry name" value="BFN_sf"/>
</dbReference>
<feature type="domain" description="BFN" evidence="1">
    <location>
        <begin position="7"/>
        <end position="146"/>
    </location>
</feature>
<dbReference type="InterPro" id="IPR003729">
    <property type="entry name" value="Bi_nuclease_dom"/>
</dbReference>
<dbReference type="Gene3D" id="3.10.690.10">
    <property type="entry name" value="Bifunctional nuclease domain"/>
    <property type="match status" value="1"/>
</dbReference>
<dbReference type="Proteomes" id="UP000248044">
    <property type="component" value="Chromosome"/>
</dbReference>
<gene>
    <name evidence="2" type="ORF">DFR85_07770</name>
</gene>
<evidence type="ECO:0000313" key="2">
    <source>
        <dbReference type="EMBL" id="AWR94506.1"/>
    </source>
</evidence>
<dbReference type="AlphaFoldDB" id="A0A2U9IEW4"/>
<dbReference type="GeneID" id="36832044"/>
<proteinExistence type="predicted"/>
<dbReference type="OrthoDB" id="14860at2157"/>
<reference evidence="2 3" key="1">
    <citation type="submission" date="2018-05" db="EMBL/GenBank/DDBJ databases">
        <title>Complete Genome Sequences of Extremely Thermoacidophilic, Metal-Mobilizing Type-Strain Members of the Archaeal Family Sulfolobaceae: Acidianus brierleyi DSM-1651T, Acidianus sulfidivorans DSM-18786T, Metallosphaera hakonensis DSM-7519T, and Metallosphaera prunae DSM-10039T.</title>
        <authorList>
            <person name="Counts J.A."/>
            <person name="Kelly R.M."/>
        </authorList>
    </citation>
    <scope>NUCLEOTIDE SEQUENCE [LARGE SCALE GENOMIC DNA]</scope>
    <source>
        <strain evidence="2 3">DSM 1651</strain>
    </source>
</reference>
<sequence>MSEQNEYVKVNNVDAFFYPINGISVIVCYLEDGREFDLFYVPAEVVLAINKIKKQTEENISLDKRETIYDVISFVPEVTEELSKHINKVIIDDIMDTVYIATIELKFDGVIIQKRMIPSHAIYLALVSNKPIFVKKKLVEDQEKDREQQKK</sequence>
<name>A0A2U9IEW4_9CREN</name>
<organism evidence="2 3">
    <name type="scientific">Acidianus brierleyi</name>
    <dbReference type="NCBI Taxonomy" id="41673"/>
    <lineage>
        <taxon>Archaea</taxon>
        <taxon>Thermoproteota</taxon>
        <taxon>Thermoprotei</taxon>
        <taxon>Sulfolobales</taxon>
        <taxon>Sulfolobaceae</taxon>
        <taxon>Acidianus</taxon>
    </lineage>
</organism>
<evidence type="ECO:0000259" key="1">
    <source>
        <dbReference type="PROSITE" id="PS51658"/>
    </source>
</evidence>
<dbReference type="Pfam" id="PF02577">
    <property type="entry name" value="BFN_dom"/>
    <property type="match status" value="1"/>
</dbReference>
<dbReference type="RefSeq" id="WP_110270387.1">
    <property type="nucleotide sequence ID" value="NZ_CP029289.2"/>
</dbReference>
<evidence type="ECO:0000313" key="3">
    <source>
        <dbReference type="Proteomes" id="UP000248044"/>
    </source>
</evidence>